<accession>A0AAV0KMQ0</accession>
<evidence type="ECO:0000313" key="2">
    <source>
        <dbReference type="EMBL" id="CAI0423470.1"/>
    </source>
</evidence>
<evidence type="ECO:0000313" key="3">
    <source>
        <dbReference type="Proteomes" id="UP001154282"/>
    </source>
</evidence>
<feature type="compositionally biased region" description="Low complexity" evidence="1">
    <location>
        <begin position="155"/>
        <end position="165"/>
    </location>
</feature>
<dbReference type="AlphaFoldDB" id="A0AAV0KMQ0"/>
<dbReference type="Proteomes" id="UP001154282">
    <property type="component" value="Unassembled WGS sequence"/>
</dbReference>
<feature type="region of interest" description="Disordered" evidence="1">
    <location>
        <begin position="113"/>
        <end position="165"/>
    </location>
</feature>
<gene>
    <name evidence="2" type="ORF">LITE_LOCUS19533</name>
</gene>
<name>A0AAV0KMQ0_9ROSI</name>
<feature type="non-terminal residue" evidence="2">
    <location>
        <position position="191"/>
    </location>
</feature>
<organism evidence="2 3">
    <name type="scientific">Linum tenue</name>
    <dbReference type="NCBI Taxonomy" id="586396"/>
    <lineage>
        <taxon>Eukaryota</taxon>
        <taxon>Viridiplantae</taxon>
        <taxon>Streptophyta</taxon>
        <taxon>Embryophyta</taxon>
        <taxon>Tracheophyta</taxon>
        <taxon>Spermatophyta</taxon>
        <taxon>Magnoliopsida</taxon>
        <taxon>eudicotyledons</taxon>
        <taxon>Gunneridae</taxon>
        <taxon>Pentapetalae</taxon>
        <taxon>rosids</taxon>
        <taxon>fabids</taxon>
        <taxon>Malpighiales</taxon>
        <taxon>Linaceae</taxon>
        <taxon>Linum</taxon>
    </lineage>
</organism>
<feature type="non-terminal residue" evidence="2">
    <location>
        <position position="1"/>
    </location>
</feature>
<dbReference type="EMBL" id="CAMGYJ010000005">
    <property type="protein sequence ID" value="CAI0423470.1"/>
    <property type="molecule type" value="Genomic_DNA"/>
</dbReference>
<feature type="compositionally biased region" description="Low complexity" evidence="1">
    <location>
        <begin position="122"/>
        <end position="138"/>
    </location>
</feature>
<sequence>RSRGGQGPGSDSGELLCPPLLPPKTVSQLCILSNRFYSAWNSTPSLSFHHSDAGRGGVGQEEEKRERFIDYISSTLARRAPSFTLDEFRIQAPALALPSSPAYHDDRVAASLPLLNPPRQSSPPKTTATSPPLSPSLTHLVASYSRQHRSRRLLSRPTSSPPSRRLAVNLRRRRVSSVLPLNLNSIYRYQS</sequence>
<proteinExistence type="predicted"/>
<keyword evidence="3" id="KW-1185">Reference proteome</keyword>
<comment type="caution">
    <text evidence="2">The sequence shown here is derived from an EMBL/GenBank/DDBJ whole genome shotgun (WGS) entry which is preliminary data.</text>
</comment>
<reference evidence="2" key="1">
    <citation type="submission" date="2022-08" db="EMBL/GenBank/DDBJ databases">
        <authorList>
            <person name="Gutierrez-Valencia J."/>
        </authorList>
    </citation>
    <scope>NUCLEOTIDE SEQUENCE</scope>
</reference>
<protein>
    <submittedName>
        <fullName evidence="2">Uncharacterized protein</fullName>
    </submittedName>
</protein>
<evidence type="ECO:0000256" key="1">
    <source>
        <dbReference type="SAM" id="MobiDB-lite"/>
    </source>
</evidence>